<evidence type="ECO:0000313" key="3">
    <source>
        <dbReference type="Proteomes" id="UP001430953"/>
    </source>
</evidence>
<feature type="compositionally biased region" description="Polar residues" evidence="1">
    <location>
        <begin position="13"/>
        <end position="23"/>
    </location>
</feature>
<dbReference type="EMBL" id="JADYXP020000022">
    <property type="protein sequence ID" value="KAL0102385.1"/>
    <property type="molecule type" value="Genomic_DNA"/>
</dbReference>
<comment type="caution">
    <text evidence="2">The sequence shown here is derived from an EMBL/GenBank/DDBJ whole genome shotgun (WGS) entry which is preliminary data.</text>
</comment>
<sequence length="77" mass="8943">MSQLTPTVKRHGNSQTFVNSNLSEAKKVFKEDHNRKEETVPKKENRQFDSRLRFDTTKGVLWRPHELATPRAIATHA</sequence>
<proteinExistence type="predicted"/>
<gene>
    <name evidence="2" type="ORF">PUN28_017962</name>
</gene>
<evidence type="ECO:0000256" key="1">
    <source>
        <dbReference type="SAM" id="MobiDB-lite"/>
    </source>
</evidence>
<feature type="compositionally biased region" description="Basic and acidic residues" evidence="1">
    <location>
        <begin position="24"/>
        <end position="44"/>
    </location>
</feature>
<feature type="region of interest" description="Disordered" evidence="1">
    <location>
        <begin position="1"/>
        <end position="44"/>
    </location>
</feature>
<reference evidence="2 3" key="1">
    <citation type="submission" date="2023-03" db="EMBL/GenBank/DDBJ databases">
        <title>High recombination rates correlate with genetic variation in Cardiocondyla obscurior ants.</title>
        <authorList>
            <person name="Errbii M."/>
        </authorList>
    </citation>
    <scope>NUCLEOTIDE SEQUENCE [LARGE SCALE GENOMIC DNA]</scope>
    <source>
        <strain evidence="2">Alpha-2009</strain>
        <tissue evidence="2">Whole body</tissue>
    </source>
</reference>
<accession>A0AAW2EHC5</accession>
<organism evidence="2 3">
    <name type="scientific">Cardiocondyla obscurior</name>
    <dbReference type="NCBI Taxonomy" id="286306"/>
    <lineage>
        <taxon>Eukaryota</taxon>
        <taxon>Metazoa</taxon>
        <taxon>Ecdysozoa</taxon>
        <taxon>Arthropoda</taxon>
        <taxon>Hexapoda</taxon>
        <taxon>Insecta</taxon>
        <taxon>Pterygota</taxon>
        <taxon>Neoptera</taxon>
        <taxon>Endopterygota</taxon>
        <taxon>Hymenoptera</taxon>
        <taxon>Apocrita</taxon>
        <taxon>Aculeata</taxon>
        <taxon>Formicoidea</taxon>
        <taxon>Formicidae</taxon>
        <taxon>Myrmicinae</taxon>
        <taxon>Cardiocondyla</taxon>
    </lineage>
</organism>
<keyword evidence="3" id="KW-1185">Reference proteome</keyword>
<dbReference type="Proteomes" id="UP001430953">
    <property type="component" value="Unassembled WGS sequence"/>
</dbReference>
<protein>
    <submittedName>
        <fullName evidence="2">Uncharacterized protein</fullName>
    </submittedName>
</protein>
<name>A0AAW2EHC5_9HYME</name>
<dbReference type="AlphaFoldDB" id="A0AAW2EHC5"/>
<evidence type="ECO:0000313" key="2">
    <source>
        <dbReference type="EMBL" id="KAL0102385.1"/>
    </source>
</evidence>